<dbReference type="VEuPathDB" id="FungiDB:I7I50_07725"/>
<dbReference type="Proteomes" id="UP000001631">
    <property type="component" value="Unassembled WGS sequence"/>
</dbReference>
<dbReference type="HOGENOM" id="CLU_990350_0_0_1"/>
<dbReference type="EMBL" id="GG663366">
    <property type="protein sequence ID" value="EEH08642.1"/>
    <property type="molecule type" value="Genomic_DNA"/>
</dbReference>
<protein>
    <submittedName>
        <fullName evidence="2">Uncharacterized protein</fullName>
    </submittedName>
</protein>
<proteinExistence type="predicted"/>
<dbReference type="GeneID" id="69036947"/>
<reference evidence="2" key="1">
    <citation type="submission" date="2009-02" db="EMBL/GenBank/DDBJ databases">
        <title>The Genome Sequence of Ajellomyces capsulatus strain G186AR.</title>
        <authorList>
            <consortium name="The Broad Institute Genome Sequencing Platform"/>
            <person name="Champion M."/>
            <person name="Cuomo C."/>
            <person name="Ma L.-J."/>
            <person name="Henn M.R."/>
            <person name="Sil A."/>
            <person name="Goldman B."/>
            <person name="Young S.K."/>
            <person name="Kodira C.D."/>
            <person name="Zeng Q."/>
            <person name="Koehrsen M."/>
            <person name="Alvarado L."/>
            <person name="Berlin A."/>
            <person name="Borenstein D."/>
            <person name="Chen Z."/>
            <person name="Engels R."/>
            <person name="Freedman E."/>
            <person name="Gellesch M."/>
            <person name="Goldberg J."/>
            <person name="Griggs A."/>
            <person name="Gujja S."/>
            <person name="Heiman D."/>
            <person name="Hepburn T."/>
            <person name="Howarth C."/>
            <person name="Jen D."/>
            <person name="Larson L."/>
            <person name="Lewis B."/>
            <person name="Mehta T."/>
            <person name="Park D."/>
            <person name="Pearson M."/>
            <person name="Roberts A."/>
            <person name="Saif S."/>
            <person name="Shea T."/>
            <person name="Shenoy N."/>
            <person name="Sisk P."/>
            <person name="Stolte C."/>
            <person name="Sykes S."/>
            <person name="Walk T."/>
            <person name="White J."/>
            <person name="Yandava C."/>
            <person name="Klein B."/>
            <person name="McEwen J.G."/>
            <person name="Puccia R."/>
            <person name="Goldman G.H."/>
            <person name="Felipe M.S."/>
            <person name="Nino-Vega G."/>
            <person name="San-Blas G."/>
            <person name="Taylor J."/>
            <person name="Mendoza L."/>
            <person name="Galagan J."/>
            <person name="Nusbaum C."/>
            <person name="Birren B."/>
        </authorList>
    </citation>
    <scope>NUCLEOTIDE SEQUENCE</scope>
    <source>
        <strain evidence="2">G186AR</strain>
    </source>
</reference>
<feature type="region of interest" description="Disordered" evidence="1">
    <location>
        <begin position="19"/>
        <end position="44"/>
    </location>
</feature>
<evidence type="ECO:0000313" key="2">
    <source>
        <dbReference type="EMBL" id="EEH08642.1"/>
    </source>
</evidence>
<feature type="compositionally biased region" description="Basic and acidic residues" evidence="1">
    <location>
        <begin position="120"/>
        <end position="168"/>
    </location>
</feature>
<feature type="compositionally biased region" description="Basic and acidic residues" evidence="1">
    <location>
        <begin position="246"/>
        <end position="258"/>
    </location>
</feature>
<sequence length="281" mass="30998">MAADLSLPLETLITAAASKANGWLGDPPPRGYDKPPTPSAPSGMAVREIYIPSGVTVDNQPDVDNQPEAKLPSFELQILRLRCNKPRGGPWTAEVKSGDYGRYAACDPVHSGRACDKQQEAIDAERGPFKSKQRQEYLRKTEREREGSKPESHPRCRETSRMKVEVMQRQDTFSAAPDPEGKDTSVTSGSYFSGSEGPGPLYADRRESGGMTPASKRTLLPQPQRPGGDMFDVSRGARSTISARGNKGDTRRSRREQGLCRPRRESRRLAGYTPEYERLCG</sequence>
<dbReference type="AlphaFoldDB" id="C0NLA1"/>
<feature type="compositionally biased region" description="Polar residues" evidence="1">
    <location>
        <begin position="184"/>
        <end position="193"/>
    </location>
</feature>
<name>C0NLA1_AJECG</name>
<dbReference type="STRING" id="447093.C0NLA1"/>
<feature type="compositionally biased region" description="Pro residues" evidence="1">
    <location>
        <begin position="26"/>
        <end position="39"/>
    </location>
</feature>
<organism evidence="2 3">
    <name type="scientific">Ajellomyces capsulatus (strain G186AR / H82 / ATCC MYA-2454 / RMSCC 2432)</name>
    <name type="common">Darling's disease fungus</name>
    <name type="synonym">Histoplasma capsulatum</name>
    <dbReference type="NCBI Taxonomy" id="447093"/>
    <lineage>
        <taxon>Eukaryota</taxon>
        <taxon>Fungi</taxon>
        <taxon>Dikarya</taxon>
        <taxon>Ascomycota</taxon>
        <taxon>Pezizomycotina</taxon>
        <taxon>Eurotiomycetes</taxon>
        <taxon>Eurotiomycetidae</taxon>
        <taxon>Onygenales</taxon>
        <taxon>Ajellomycetaceae</taxon>
        <taxon>Histoplasma</taxon>
    </lineage>
</organism>
<keyword evidence="3" id="KW-1185">Reference proteome</keyword>
<dbReference type="InParanoid" id="C0NLA1"/>
<gene>
    <name evidence="2" type="ORF">HCBG_03931</name>
</gene>
<dbReference type="RefSeq" id="XP_045289123.1">
    <property type="nucleotide sequence ID" value="XM_045430980.1"/>
</dbReference>
<feature type="region of interest" description="Disordered" evidence="1">
    <location>
        <begin position="120"/>
        <end position="281"/>
    </location>
</feature>
<accession>C0NLA1</accession>
<evidence type="ECO:0000313" key="3">
    <source>
        <dbReference type="Proteomes" id="UP000001631"/>
    </source>
</evidence>
<evidence type="ECO:0000256" key="1">
    <source>
        <dbReference type="SAM" id="MobiDB-lite"/>
    </source>
</evidence>